<dbReference type="AlphaFoldDB" id="A0A485K5Y8"/>
<evidence type="ECO:0000313" key="3">
    <source>
        <dbReference type="Proteomes" id="UP000332933"/>
    </source>
</evidence>
<dbReference type="EMBL" id="CAADRA010000004">
    <property type="protein sequence ID" value="VFT77356.1"/>
    <property type="molecule type" value="Genomic_DNA"/>
</dbReference>
<name>A0A485K5Y8_9STRA</name>
<evidence type="ECO:0000313" key="2">
    <source>
        <dbReference type="EMBL" id="VFT77356.1"/>
    </source>
</evidence>
<protein>
    <submittedName>
        <fullName evidence="2">Aste57867_130 protein</fullName>
    </submittedName>
</protein>
<organism evidence="2 3">
    <name type="scientific">Aphanomyces stellatus</name>
    <dbReference type="NCBI Taxonomy" id="120398"/>
    <lineage>
        <taxon>Eukaryota</taxon>
        <taxon>Sar</taxon>
        <taxon>Stramenopiles</taxon>
        <taxon>Oomycota</taxon>
        <taxon>Saprolegniomycetes</taxon>
        <taxon>Saprolegniales</taxon>
        <taxon>Verrucalvaceae</taxon>
        <taxon>Aphanomyces</taxon>
    </lineage>
</organism>
<sequence>MLTGLSNPFLSREKKAALAACSTKVVVAHSTSTAPVDIIVVNKPFRFNPFKHNAHRAKLYPTPAVRAPCCEKRLDTMPSPEQDEAPIVVYKVVNWAALRNTQTTTVGYKRVPFTPLQNAYHRTLRQDGLVLDRIDEEDTGACESCHAHTLSSLPSCVSVTVR</sequence>
<gene>
    <name evidence="2" type="primary">Aste57867_130</name>
    <name evidence="1" type="ORF">As57867_000130</name>
    <name evidence="2" type="ORF">ASTE57867_130</name>
</gene>
<proteinExistence type="predicted"/>
<evidence type="ECO:0000313" key="1">
    <source>
        <dbReference type="EMBL" id="KAF0720705.1"/>
    </source>
</evidence>
<dbReference type="Proteomes" id="UP000332933">
    <property type="component" value="Unassembled WGS sequence"/>
</dbReference>
<keyword evidence="3" id="KW-1185">Reference proteome</keyword>
<reference evidence="2 3" key="1">
    <citation type="submission" date="2019-03" db="EMBL/GenBank/DDBJ databases">
        <authorList>
            <person name="Gaulin E."/>
            <person name="Dumas B."/>
        </authorList>
    </citation>
    <scope>NUCLEOTIDE SEQUENCE [LARGE SCALE GENOMIC DNA]</scope>
    <source>
        <strain evidence="2">CBS 568.67</strain>
    </source>
</reference>
<reference evidence="1" key="2">
    <citation type="submission" date="2019-06" db="EMBL/GenBank/DDBJ databases">
        <title>Genomics analysis of Aphanomyces spp. identifies a new class of oomycete effector associated with host adaptation.</title>
        <authorList>
            <person name="Gaulin E."/>
        </authorList>
    </citation>
    <scope>NUCLEOTIDE SEQUENCE</scope>
    <source>
        <strain evidence="1">CBS 578.67</strain>
    </source>
</reference>
<accession>A0A485K5Y8</accession>
<dbReference type="EMBL" id="VJMH01000004">
    <property type="protein sequence ID" value="KAF0720705.1"/>
    <property type="molecule type" value="Genomic_DNA"/>
</dbReference>